<dbReference type="OrthoDB" id="543156at2759"/>
<keyword evidence="2" id="KW-1185">Reference proteome</keyword>
<accession>M5G8L2</accession>
<name>M5G8L2_DACPD</name>
<keyword evidence="1" id="KW-0315">Glutamine amidotransferase</keyword>
<dbReference type="InterPro" id="IPR029062">
    <property type="entry name" value="Class_I_gatase-like"/>
</dbReference>
<dbReference type="SUPFAM" id="SSF52317">
    <property type="entry name" value="Class I glutamine amidotransferase-like"/>
    <property type="match status" value="1"/>
</dbReference>
<dbReference type="EMBL" id="JH795858">
    <property type="protein sequence ID" value="EJU04515.1"/>
    <property type="molecule type" value="Genomic_DNA"/>
</dbReference>
<evidence type="ECO:0000313" key="2">
    <source>
        <dbReference type="Proteomes" id="UP000030653"/>
    </source>
</evidence>
<proteinExistence type="predicted"/>
<dbReference type="STRING" id="1858805.M5G8L2"/>
<keyword evidence="1" id="KW-0808">Transferase</keyword>
<dbReference type="PANTHER" id="PTHR43068">
    <property type="entry name" value="SLR1854 PROTEIN"/>
    <property type="match status" value="1"/>
</dbReference>
<protein>
    <submittedName>
        <fullName evidence="1">Class I glutamine amidotransferase-like protein</fullName>
    </submittedName>
</protein>
<evidence type="ECO:0000313" key="1">
    <source>
        <dbReference type="EMBL" id="EJU04515.1"/>
    </source>
</evidence>
<dbReference type="InterPro" id="IPR032633">
    <property type="entry name" value="ThiJ-like"/>
</dbReference>
<dbReference type="Gene3D" id="3.40.50.880">
    <property type="match status" value="1"/>
</dbReference>
<dbReference type="GeneID" id="63689904"/>
<dbReference type="HOGENOM" id="CLU_072623_1_0_1"/>
<dbReference type="OMA" id="GGHDKGV"/>
<sequence>MAHVLFLLSSQGHDPTELFIPALHFLKCGFSLTFATNDGEPAQADQKLLERGSFGRVWGASEEGRMAYEQILQLEAFQKPDSWGSERFNVLDYGTPPSQTSLWADAIILPGGHDKPIRAFLESKTLQAHLRTFWPFLSRSSSDRPRVIGAICHGSLALAFTELPSGQSVLRGVCSATLPRWMERAAWWGSQFWGLGGYYRTYGPEGRWCADDIVASGAKYVQGPLSTSPFVCVDPEWRYVSARFPGDAKLFAQKVEEEIRLAMGER</sequence>
<dbReference type="RefSeq" id="XP_040631409.1">
    <property type="nucleotide sequence ID" value="XM_040774842.1"/>
</dbReference>
<dbReference type="AlphaFoldDB" id="M5G8L2"/>
<dbReference type="GO" id="GO:0016740">
    <property type="term" value="F:transferase activity"/>
    <property type="evidence" value="ECO:0007669"/>
    <property type="project" value="UniProtKB-KW"/>
</dbReference>
<organism evidence="1 2">
    <name type="scientific">Dacryopinax primogenitus (strain DJM 731)</name>
    <name type="common">Brown rot fungus</name>
    <dbReference type="NCBI Taxonomy" id="1858805"/>
    <lineage>
        <taxon>Eukaryota</taxon>
        <taxon>Fungi</taxon>
        <taxon>Dikarya</taxon>
        <taxon>Basidiomycota</taxon>
        <taxon>Agaricomycotina</taxon>
        <taxon>Dacrymycetes</taxon>
        <taxon>Dacrymycetales</taxon>
        <taxon>Dacrymycetaceae</taxon>
        <taxon>Dacryopinax</taxon>
    </lineage>
</organism>
<reference evidence="1 2" key="1">
    <citation type="journal article" date="2012" name="Science">
        <title>The Paleozoic origin of enzymatic lignin decomposition reconstructed from 31 fungal genomes.</title>
        <authorList>
            <person name="Floudas D."/>
            <person name="Binder M."/>
            <person name="Riley R."/>
            <person name="Barry K."/>
            <person name="Blanchette R.A."/>
            <person name="Henrissat B."/>
            <person name="Martinez A.T."/>
            <person name="Otillar R."/>
            <person name="Spatafora J.W."/>
            <person name="Yadav J.S."/>
            <person name="Aerts A."/>
            <person name="Benoit I."/>
            <person name="Boyd A."/>
            <person name="Carlson A."/>
            <person name="Copeland A."/>
            <person name="Coutinho P.M."/>
            <person name="de Vries R.P."/>
            <person name="Ferreira P."/>
            <person name="Findley K."/>
            <person name="Foster B."/>
            <person name="Gaskell J."/>
            <person name="Glotzer D."/>
            <person name="Gorecki P."/>
            <person name="Heitman J."/>
            <person name="Hesse C."/>
            <person name="Hori C."/>
            <person name="Igarashi K."/>
            <person name="Jurgens J.A."/>
            <person name="Kallen N."/>
            <person name="Kersten P."/>
            <person name="Kohler A."/>
            <person name="Kuees U."/>
            <person name="Kumar T.K.A."/>
            <person name="Kuo A."/>
            <person name="LaButti K."/>
            <person name="Larrondo L.F."/>
            <person name="Lindquist E."/>
            <person name="Ling A."/>
            <person name="Lombard V."/>
            <person name="Lucas S."/>
            <person name="Lundell T."/>
            <person name="Martin R."/>
            <person name="McLaughlin D.J."/>
            <person name="Morgenstern I."/>
            <person name="Morin E."/>
            <person name="Murat C."/>
            <person name="Nagy L.G."/>
            <person name="Nolan M."/>
            <person name="Ohm R.A."/>
            <person name="Patyshakuliyeva A."/>
            <person name="Rokas A."/>
            <person name="Ruiz-Duenas F.J."/>
            <person name="Sabat G."/>
            <person name="Salamov A."/>
            <person name="Samejima M."/>
            <person name="Schmutz J."/>
            <person name="Slot J.C."/>
            <person name="St John F."/>
            <person name="Stenlid J."/>
            <person name="Sun H."/>
            <person name="Sun S."/>
            <person name="Syed K."/>
            <person name="Tsang A."/>
            <person name="Wiebenga A."/>
            <person name="Young D."/>
            <person name="Pisabarro A."/>
            <person name="Eastwood D.C."/>
            <person name="Martin F."/>
            <person name="Cullen D."/>
            <person name="Grigoriev I.V."/>
            <person name="Hibbett D.S."/>
        </authorList>
    </citation>
    <scope>NUCLEOTIDE SEQUENCE [LARGE SCALE GENOMIC DNA]</scope>
    <source>
        <strain evidence="1 2">DJM-731 SS1</strain>
    </source>
</reference>
<gene>
    <name evidence="1" type="ORF">DACRYDRAFT_48509</name>
</gene>
<dbReference type="Proteomes" id="UP000030653">
    <property type="component" value="Unassembled WGS sequence"/>
</dbReference>
<dbReference type="PANTHER" id="PTHR43068:SF1">
    <property type="entry name" value="SLR1854 PROTEIN"/>
    <property type="match status" value="1"/>
</dbReference>
<dbReference type="Pfam" id="PF17124">
    <property type="entry name" value="ThiJ_like"/>
    <property type="match status" value="1"/>
</dbReference>